<protein>
    <submittedName>
        <fullName evidence="3">DUF4371 domain-containing protein</fullName>
    </submittedName>
</protein>
<feature type="compositionally biased region" description="Polar residues" evidence="1">
    <location>
        <begin position="65"/>
        <end position="76"/>
    </location>
</feature>
<evidence type="ECO:0000313" key="2">
    <source>
        <dbReference type="Proteomes" id="UP000887565"/>
    </source>
</evidence>
<organism evidence="2 3">
    <name type="scientific">Romanomermis culicivorax</name>
    <name type="common">Nematode worm</name>
    <dbReference type="NCBI Taxonomy" id="13658"/>
    <lineage>
        <taxon>Eukaryota</taxon>
        <taxon>Metazoa</taxon>
        <taxon>Ecdysozoa</taxon>
        <taxon>Nematoda</taxon>
        <taxon>Enoplea</taxon>
        <taxon>Dorylaimia</taxon>
        <taxon>Mermithida</taxon>
        <taxon>Mermithoidea</taxon>
        <taxon>Mermithidae</taxon>
        <taxon>Romanomermis</taxon>
    </lineage>
</organism>
<dbReference type="OMA" id="YMADECT"/>
<feature type="compositionally biased region" description="Basic and acidic residues" evidence="1">
    <location>
        <begin position="42"/>
        <end position="54"/>
    </location>
</feature>
<sequence>MSLLEDAEPKANEHLDDDVQNLPSPVPSSDEDAGQMETPVIEVEKDNRLEDDLKLGPSKKKPNESDVSSPYQIQGFNDHNSNYSTYEFLDSLNEFVESQEINEFKAANALTIHVDESTDISKTKLLLLYTQHADCSNKVVRHMFHKVLNLQATDTSSIATAITDYFESKGIEGKKLVMFTSDGAAVMLGSRNGTAVKLKKKLNTPHVIAFHCVTHLQAHRVKDVCQMEKHVLFMKIEHILNDLIGFLNAHKHKVEIKALANIMETEYTNLELWIAVRWLSQSQSIQSVVKNLLLLIVYLEKSSKDYPATEGLFKKLSTVESLVKIHALNDVLMHLNHLNEQYQKENLHPYDVKVFADSICTLIEEFAVSHETIKNRGSMRVLKSRLNSDNATERLNYGVKMPRGSLNMEKELIEIEEK</sequence>
<reference evidence="3" key="1">
    <citation type="submission" date="2022-11" db="UniProtKB">
        <authorList>
            <consortium name="WormBaseParasite"/>
        </authorList>
    </citation>
    <scope>IDENTIFICATION</scope>
</reference>
<accession>A0A915K6C1</accession>
<dbReference type="Proteomes" id="UP000887565">
    <property type="component" value="Unplaced"/>
</dbReference>
<dbReference type="SUPFAM" id="SSF53098">
    <property type="entry name" value="Ribonuclease H-like"/>
    <property type="match status" value="1"/>
</dbReference>
<proteinExistence type="predicted"/>
<evidence type="ECO:0000256" key="1">
    <source>
        <dbReference type="SAM" id="MobiDB-lite"/>
    </source>
</evidence>
<dbReference type="PANTHER" id="PTHR46880">
    <property type="entry name" value="RAS-ASSOCIATING DOMAIN-CONTAINING PROTEIN"/>
    <property type="match status" value="1"/>
</dbReference>
<feature type="region of interest" description="Disordered" evidence="1">
    <location>
        <begin position="1"/>
        <end position="76"/>
    </location>
</feature>
<name>A0A915K6C1_ROMCU</name>
<evidence type="ECO:0000313" key="3">
    <source>
        <dbReference type="WBParaSite" id="nRc.2.0.1.t33422-RA"/>
    </source>
</evidence>
<dbReference type="WBParaSite" id="nRc.2.0.1.t33422-RA">
    <property type="protein sequence ID" value="nRc.2.0.1.t33422-RA"/>
    <property type="gene ID" value="nRc.2.0.1.g33422"/>
</dbReference>
<dbReference type="InterPro" id="IPR012337">
    <property type="entry name" value="RNaseH-like_sf"/>
</dbReference>
<dbReference type="AlphaFoldDB" id="A0A915K6C1"/>
<dbReference type="PANTHER" id="PTHR46880:SF5">
    <property type="entry name" value="DUF4371 DOMAIN-CONTAINING PROTEIN"/>
    <property type="match status" value="1"/>
</dbReference>
<keyword evidence="2" id="KW-1185">Reference proteome</keyword>